<dbReference type="EMBL" id="QWKH01000117">
    <property type="protein sequence ID" value="NBI35419.1"/>
    <property type="molecule type" value="Genomic_DNA"/>
</dbReference>
<protein>
    <submittedName>
        <fullName evidence="1">Uncharacterized protein</fullName>
    </submittedName>
</protein>
<reference evidence="1" key="1">
    <citation type="submission" date="2018-08" db="EMBL/GenBank/DDBJ databases">
        <title>Murine metabolic-syndrome-specific gut microbial biobank.</title>
        <authorList>
            <person name="Liu C."/>
        </authorList>
    </citation>
    <scope>NUCLEOTIDE SEQUENCE [LARGE SCALE GENOMIC DNA]</scope>
    <source>
        <strain evidence="1">Z82</strain>
    </source>
</reference>
<evidence type="ECO:0000313" key="1">
    <source>
        <dbReference type="EMBL" id="NBI35419.1"/>
    </source>
</evidence>
<organism evidence="1">
    <name type="scientific">Muribaculaceae bacterium Z82</name>
    <dbReference type="NCBI Taxonomy" id="2304548"/>
    <lineage>
        <taxon>Bacteria</taxon>
        <taxon>Pseudomonadati</taxon>
        <taxon>Bacteroidota</taxon>
        <taxon>Bacteroidia</taxon>
        <taxon>Bacteroidales</taxon>
        <taxon>Muribaculaceae</taxon>
    </lineage>
</organism>
<proteinExistence type="predicted"/>
<comment type="caution">
    <text evidence="1">The sequence shown here is derived from an EMBL/GenBank/DDBJ whole genome shotgun (WGS) entry which is preliminary data.</text>
</comment>
<dbReference type="AlphaFoldDB" id="A0A7C9JEY0"/>
<accession>A0A7C9JEY0</accession>
<sequence length="60" mass="6858">MKTCYRIPYGGNASIEVRRDGTAVLRMYCGHKTEVRRCASETSAKRTLSRWTDGLYERVG</sequence>
<gene>
    <name evidence="1" type="ORF">D1639_10360</name>
</gene>
<name>A0A7C9JEY0_9BACT</name>